<evidence type="ECO:0000313" key="1">
    <source>
        <dbReference type="EMBL" id="SVB30251.1"/>
    </source>
</evidence>
<organism evidence="1">
    <name type="scientific">marine metagenome</name>
    <dbReference type="NCBI Taxonomy" id="408172"/>
    <lineage>
        <taxon>unclassified sequences</taxon>
        <taxon>metagenomes</taxon>
        <taxon>ecological metagenomes</taxon>
    </lineage>
</organism>
<dbReference type="EMBL" id="UINC01036379">
    <property type="protein sequence ID" value="SVB30251.1"/>
    <property type="molecule type" value="Genomic_DNA"/>
</dbReference>
<dbReference type="AlphaFoldDB" id="A0A382CXM4"/>
<reference evidence="1" key="1">
    <citation type="submission" date="2018-05" db="EMBL/GenBank/DDBJ databases">
        <authorList>
            <person name="Lanie J.A."/>
            <person name="Ng W.-L."/>
            <person name="Kazmierczak K.M."/>
            <person name="Andrzejewski T.M."/>
            <person name="Davidsen T.M."/>
            <person name="Wayne K.J."/>
            <person name="Tettelin H."/>
            <person name="Glass J.I."/>
            <person name="Rusch D."/>
            <person name="Podicherti R."/>
            <person name="Tsui H.-C.T."/>
            <person name="Winkler M.E."/>
        </authorList>
    </citation>
    <scope>NUCLEOTIDE SEQUENCE</scope>
</reference>
<name>A0A382CXM4_9ZZZZ</name>
<feature type="non-terminal residue" evidence="1">
    <location>
        <position position="61"/>
    </location>
</feature>
<protein>
    <submittedName>
        <fullName evidence="1">Uncharacterized protein</fullName>
    </submittedName>
</protein>
<gene>
    <name evidence="1" type="ORF">METZ01_LOCUS183105</name>
</gene>
<proteinExistence type="predicted"/>
<sequence>MVKSLYHPLPTVCANPKIPLALLEETMRDTQLPGRSPVHATDAMAATSHPAATLAAIEMMR</sequence>
<accession>A0A382CXM4</accession>